<dbReference type="HOGENOM" id="CLU_023210_0_1_1"/>
<keyword evidence="2" id="KW-0285">Flavoprotein</keyword>
<dbReference type="STRING" id="35128.B8CD64"/>
<reference evidence="9 10" key="2">
    <citation type="journal article" date="2008" name="Nature">
        <title>The Phaeodactylum genome reveals the evolutionary history of diatom genomes.</title>
        <authorList>
            <person name="Bowler C."/>
            <person name="Allen A.E."/>
            <person name="Badger J.H."/>
            <person name="Grimwood J."/>
            <person name="Jabbari K."/>
            <person name="Kuo A."/>
            <person name="Maheswari U."/>
            <person name="Martens C."/>
            <person name="Maumus F."/>
            <person name="Otillar R.P."/>
            <person name="Rayko E."/>
            <person name="Salamov A."/>
            <person name="Vandepoele K."/>
            <person name="Beszteri B."/>
            <person name="Gruber A."/>
            <person name="Heijde M."/>
            <person name="Katinka M."/>
            <person name="Mock T."/>
            <person name="Valentin K."/>
            <person name="Verret F."/>
            <person name="Berges J.A."/>
            <person name="Brownlee C."/>
            <person name="Cadoret J.P."/>
            <person name="Chiovitti A."/>
            <person name="Choi C.J."/>
            <person name="Coesel S."/>
            <person name="De Martino A."/>
            <person name="Detter J.C."/>
            <person name="Durkin C."/>
            <person name="Falciatore A."/>
            <person name="Fournet J."/>
            <person name="Haruta M."/>
            <person name="Huysman M.J."/>
            <person name="Jenkins B.D."/>
            <person name="Jiroutova K."/>
            <person name="Jorgensen R.E."/>
            <person name="Joubert Y."/>
            <person name="Kaplan A."/>
            <person name="Kroger N."/>
            <person name="Kroth P.G."/>
            <person name="La Roche J."/>
            <person name="Lindquist E."/>
            <person name="Lommer M."/>
            <person name="Martin-Jezequel V."/>
            <person name="Lopez P.J."/>
            <person name="Lucas S."/>
            <person name="Mangogna M."/>
            <person name="McGinnis K."/>
            <person name="Medlin L.K."/>
            <person name="Montsant A."/>
            <person name="Oudot-Le Secq M.P."/>
            <person name="Napoli C."/>
            <person name="Obornik M."/>
            <person name="Parker M.S."/>
            <person name="Petit J.L."/>
            <person name="Porcel B.M."/>
            <person name="Poulsen N."/>
            <person name="Robison M."/>
            <person name="Rychlewski L."/>
            <person name="Rynearson T.A."/>
            <person name="Schmutz J."/>
            <person name="Shapiro H."/>
            <person name="Siaut M."/>
            <person name="Stanley M."/>
            <person name="Sussman M.R."/>
            <person name="Taylor A.R."/>
            <person name="Vardi A."/>
            <person name="von Dassow P."/>
            <person name="Vyverman W."/>
            <person name="Willis A."/>
            <person name="Wyrwicz L.S."/>
            <person name="Rokhsar D.S."/>
            <person name="Weissenbach J."/>
            <person name="Armbrust E.V."/>
            <person name="Green B.R."/>
            <person name="Van de Peer Y."/>
            <person name="Grigoriev I.V."/>
        </authorList>
    </citation>
    <scope>NUCLEOTIDE SEQUENCE [LARGE SCALE GENOMIC DNA]</scope>
    <source>
        <strain evidence="9 10">CCMP1335</strain>
    </source>
</reference>
<dbReference type="InterPro" id="IPR036188">
    <property type="entry name" value="FAD/NAD-bd_sf"/>
</dbReference>
<accession>B8CD64</accession>
<reference evidence="9 10" key="1">
    <citation type="journal article" date="2004" name="Science">
        <title>The genome of the diatom Thalassiosira pseudonana: ecology, evolution, and metabolism.</title>
        <authorList>
            <person name="Armbrust E.V."/>
            <person name="Berges J.A."/>
            <person name="Bowler C."/>
            <person name="Green B.R."/>
            <person name="Martinez D."/>
            <person name="Putnam N.H."/>
            <person name="Zhou S."/>
            <person name="Allen A.E."/>
            <person name="Apt K.E."/>
            <person name="Bechner M."/>
            <person name="Brzezinski M.A."/>
            <person name="Chaal B.K."/>
            <person name="Chiovitti A."/>
            <person name="Davis A.K."/>
            <person name="Demarest M.S."/>
            <person name="Detter J.C."/>
            <person name="Glavina T."/>
            <person name="Goodstein D."/>
            <person name="Hadi M.Z."/>
            <person name="Hellsten U."/>
            <person name="Hildebrand M."/>
            <person name="Jenkins B.D."/>
            <person name="Jurka J."/>
            <person name="Kapitonov V.V."/>
            <person name="Kroger N."/>
            <person name="Lau W.W."/>
            <person name="Lane T.W."/>
            <person name="Larimer F.W."/>
            <person name="Lippmeier J.C."/>
            <person name="Lucas S."/>
            <person name="Medina M."/>
            <person name="Montsant A."/>
            <person name="Obornik M."/>
            <person name="Parker M.S."/>
            <person name="Palenik B."/>
            <person name="Pazour G.J."/>
            <person name="Richardson P.M."/>
            <person name="Rynearson T.A."/>
            <person name="Saito M.A."/>
            <person name="Schwartz D.C."/>
            <person name="Thamatrakoln K."/>
            <person name="Valentin K."/>
            <person name="Vardi A."/>
            <person name="Wilkerson F.P."/>
            <person name="Rokhsar D.S."/>
        </authorList>
    </citation>
    <scope>NUCLEOTIDE SEQUENCE [LARGE SCALE GENOMIC DNA]</scope>
    <source>
        <strain evidence="9 10">CCMP1335</strain>
    </source>
</reference>
<dbReference type="PaxDb" id="35128-Thaps10093"/>
<evidence type="ECO:0000256" key="4">
    <source>
        <dbReference type="ARBA" id="ARBA00022857"/>
    </source>
</evidence>
<evidence type="ECO:0000313" key="9">
    <source>
        <dbReference type="EMBL" id="EED88411.1"/>
    </source>
</evidence>
<keyword evidence="10" id="KW-1185">Reference proteome</keyword>
<dbReference type="RefSeq" id="XP_002294056.1">
    <property type="nucleotide sequence ID" value="XM_002294020.1"/>
</dbReference>
<keyword evidence="4" id="KW-0521">NADP</keyword>
<evidence type="ECO:0000256" key="6">
    <source>
        <dbReference type="ARBA" id="ARBA00023033"/>
    </source>
</evidence>
<dbReference type="PANTHER" id="PTHR46028:SF2">
    <property type="entry name" value="KYNURENINE 3-MONOOXYGENASE"/>
    <property type="match status" value="1"/>
</dbReference>
<keyword evidence="7" id="KW-0812">Transmembrane</keyword>
<dbReference type="PANTHER" id="PTHR46028">
    <property type="entry name" value="KYNURENINE 3-MONOOXYGENASE"/>
    <property type="match status" value="1"/>
</dbReference>
<protein>
    <recommendedName>
        <fullName evidence="8">FAD-binding domain-containing protein</fullName>
    </recommendedName>
</protein>
<dbReference type="Pfam" id="PF01494">
    <property type="entry name" value="FAD_binding_3"/>
    <property type="match status" value="1"/>
</dbReference>
<dbReference type="GO" id="GO:0004502">
    <property type="term" value="F:kynurenine 3-monooxygenase activity"/>
    <property type="evidence" value="ECO:0000318"/>
    <property type="project" value="GO_Central"/>
</dbReference>
<keyword evidence="3" id="KW-0274">FAD</keyword>
<sequence length="503" mass="56394">MCRPTPIQTRRVLIAGAGPAGLLLQALLHNRNKNPASRVKYDVTLVESRTDLGKLDPKTELQAYRSWMIGLSGHGLEAVRSVPGLYDEYLANVGILLQEAYIYIGSKKLGGGGGGGEESPTNQEGFIVDRNFICAAMARYANDHMSNSEHYHSKYNTDMLYVDHENHRVLIRNKETKEEEYIEYDLLVGADGVRSTVREALVKRHFEFELQVSDIFNDFKAVHIQRPECVSASSMSLLPGSLPYFNGICLPETGDMINLSFGFSRNNIDKMASEIKSVDPKVIAQYFKDNFKAFKLSEEGYTDLAEQWVNQRWNRTGMVHCNMYHSLPCKIVIMGDAAHATSPSIGMGMNTALRDAQKFNELLDKFDDDLEKVLPQYSKDRVPEGNALTDLALNLYCFDTSVTMRSMIKSLVRSGLHYLLPKFVTAEPNFLIGDPKYTLSQVYQLATEQGILSKHRVINDRIRHECFERESGMIVEKEGRGYWGYVTVLVGAAACGAALVVGK</sequence>
<dbReference type="InParanoid" id="B8CD64"/>
<organism evidence="9 10">
    <name type="scientific">Thalassiosira pseudonana</name>
    <name type="common">Marine diatom</name>
    <name type="synonym">Cyclotella nana</name>
    <dbReference type="NCBI Taxonomy" id="35128"/>
    <lineage>
        <taxon>Eukaryota</taxon>
        <taxon>Sar</taxon>
        <taxon>Stramenopiles</taxon>
        <taxon>Ochrophyta</taxon>
        <taxon>Bacillariophyta</taxon>
        <taxon>Coscinodiscophyceae</taxon>
        <taxon>Thalassiosirophycidae</taxon>
        <taxon>Thalassiosirales</taxon>
        <taxon>Thalassiosiraceae</taxon>
        <taxon>Thalassiosira</taxon>
    </lineage>
</organism>
<dbReference type="Proteomes" id="UP000001449">
    <property type="component" value="Chromosome 15"/>
</dbReference>
<dbReference type="FunFam" id="3.50.50.60:FF:000670">
    <property type="entry name" value="Predicted protein"/>
    <property type="match status" value="1"/>
</dbReference>
<evidence type="ECO:0000256" key="1">
    <source>
        <dbReference type="ARBA" id="ARBA00001974"/>
    </source>
</evidence>
<evidence type="ECO:0000256" key="5">
    <source>
        <dbReference type="ARBA" id="ARBA00023002"/>
    </source>
</evidence>
<proteinExistence type="predicted"/>
<dbReference type="GeneID" id="7441976"/>
<dbReference type="PRINTS" id="PR00420">
    <property type="entry name" value="RNGMNOXGNASE"/>
</dbReference>
<keyword evidence="7" id="KW-1133">Transmembrane helix</keyword>
<dbReference type="GO" id="GO:0071949">
    <property type="term" value="F:FAD binding"/>
    <property type="evidence" value="ECO:0007669"/>
    <property type="project" value="InterPro"/>
</dbReference>
<keyword evidence="5" id="KW-0560">Oxidoreductase</keyword>
<evidence type="ECO:0000256" key="2">
    <source>
        <dbReference type="ARBA" id="ARBA00022630"/>
    </source>
</evidence>
<keyword evidence="6" id="KW-0503">Monooxygenase</keyword>
<dbReference type="GO" id="GO:0070189">
    <property type="term" value="P:kynurenine metabolic process"/>
    <property type="evidence" value="ECO:0000318"/>
    <property type="project" value="GO_Central"/>
</dbReference>
<dbReference type="OMA" id="ARYANDH"/>
<evidence type="ECO:0000256" key="7">
    <source>
        <dbReference type="SAM" id="Phobius"/>
    </source>
</evidence>
<gene>
    <name evidence="9" type="ORF">THAPSDRAFT_10093</name>
</gene>
<dbReference type="AlphaFoldDB" id="B8CD64"/>
<dbReference type="SUPFAM" id="SSF51905">
    <property type="entry name" value="FAD/NAD(P)-binding domain"/>
    <property type="match status" value="1"/>
</dbReference>
<evidence type="ECO:0000313" key="10">
    <source>
        <dbReference type="Proteomes" id="UP000001449"/>
    </source>
</evidence>
<keyword evidence="7" id="KW-0472">Membrane</keyword>
<dbReference type="EMBL" id="CM000650">
    <property type="protein sequence ID" value="EED88411.1"/>
    <property type="molecule type" value="Genomic_DNA"/>
</dbReference>
<dbReference type="Gene3D" id="3.50.50.60">
    <property type="entry name" value="FAD/NAD(P)-binding domain"/>
    <property type="match status" value="1"/>
</dbReference>
<dbReference type="eggNOG" id="KOG2614">
    <property type="taxonomic scope" value="Eukaryota"/>
</dbReference>
<feature type="transmembrane region" description="Helical" evidence="7">
    <location>
        <begin position="482"/>
        <end position="501"/>
    </location>
</feature>
<dbReference type="InterPro" id="IPR002938">
    <property type="entry name" value="FAD-bd"/>
</dbReference>
<evidence type="ECO:0000259" key="8">
    <source>
        <dbReference type="Pfam" id="PF01494"/>
    </source>
</evidence>
<comment type="cofactor">
    <cofactor evidence="1">
        <name>FAD</name>
        <dbReference type="ChEBI" id="CHEBI:57692"/>
    </cofactor>
</comment>
<evidence type="ECO:0000256" key="3">
    <source>
        <dbReference type="ARBA" id="ARBA00022827"/>
    </source>
</evidence>
<feature type="domain" description="FAD-binding" evidence="8">
    <location>
        <begin position="330"/>
        <end position="390"/>
    </location>
</feature>
<dbReference type="KEGG" id="tps:THAPSDRAFT_10093"/>
<name>B8CD64_THAPS</name>